<dbReference type="Gene3D" id="3.40.1190.20">
    <property type="match status" value="1"/>
</dbReference>
<keyword evidence="5" id="KW-0067">ATP-binding</keyword>
<feature type="domain" description="Carbohydrate kinase PfkB" evidence="6">
    <location>
        <begin position="4"/>
        <end position="299"/>
    </location>
</feature>
<evidence type="ECO:0000313" key="7">
    <source>
        <dbReference type="EMBL" id="HDP78406.1"/>
    </source>
</evidence>
<keyword evidence="2" id="KW-0808">Transferase</keyword>
<sequence length="315" mass="34133">MKPEVLSFGEPLAAFYSKDRRSLSKAGEFDMTWGGDTSNVALGISKLGHTSGYITKVGDDAFGEGFLDLWKSNGVDTTNVIIDSDRLTGMYFASFIGEKHEFIYRRKDAAASTYSVDDARDVDFEGVRILHLSGVSQAISRQCLEASLVLMKRARENGAVISFDLNYRGKLWSSELAKSVYLSVISRYADIVSLNDEEQEVLGIKGDPEDAANYLLELGPKVVALRCGVKGAVIATRKKSVKGKAKKVEVADTVGAGDTFTASLLCCYLEDRNEEDSLQFALSAAALTCTKTGSTEGQPSKKQVLDFIGGNPVTQ</sequence>
<dbReference type="SUPFAM" id="SSF53613">
    <property type="entry name" value="Ribokinase-like"/>
    <property type="match status" value="1"/>
</dbReference>
<organism evidence="7">
    <name type="scientific">Mesotoga infera</name>
    <dbReference type="NCBI Taxonomy" id="1236046"/>
    <lineage>
        <taxon>Bacteria</taxon>
        <taxon>Thermotogati</taxon>
        <taxon>Thermotogota</taxon>
        <taxon>Thermotogae</taxon>
        <taxon>Kosmotogales</taxon>
        <taxon>Kosmotogaceae</taxon>
        <taxon>Mesotoga</taxon>
    </lineage>
</organism>
<dbReference type="AlphaFoldDB" id="A0A7C1H771"/>
<dbReference type="InterPro" id="IPR011611">
    <property type="entry name" value="PfkB_dom"/>
</dbReference>
<evidence type="ECO:0000259" key="6">
    <source>
        <dbReference type="Pfam" id="PF00294"/>
    </source>
</evidence>
<dbReference type="CDD" id="cd01166">
    <property type="entry name" value="KdgK"/>
    <property type="match status" value="1"/>
</dbReference>
<keyword evidence="4 7" id="KW-0418">Kinase</keyword>
<dbReference type="EMBL" id="DSBT01000293">
    <property type="protein sequence ID" value="HDP78406.1"/>
    <property type="molecule type" value="Genomic_DNA"/>
</dbReference>
<accession>A0A7C1H771</accession>
<dbReference type="Pfam" id="PF00294">
    <property type="entry name" value="PfkB"/>
    <property type="match status" value="1"/>
</dbReference>
<evidence type="ECO:0000256" key="4">
    <source>
        <dbReference type="ARBA" id="ARBA00022777"/>
    </source>
</evidence>
<evidence type="ECO:0000256" key="1">
    <source>
        <dbReference type="ARBA" id="ARBA00010688"/>
    </source>
</evidence>
<protein>
    <submittedName>
        <fullName evidence="7">Sugar kinase</fullName>
    </submittedName>
</protein>
<comment type="similarity">
    <text evidence="1">Belongs to the carbohydrate kinase PfkB family.</text>
</comment>
<dbReference type="InterPro" id="IPR050306">
    <property type="entry name" value="PfkB_Carbo_kinase"/>
</dbReference>
<dbReference type="PANTHER" id="PTHR43085:SF1">
    <property type="entry name" value="PSEUDOURIDINE KINASE-RELATED"/>
    <property type="match status" value="1"/>
</dbReference>
<comment type="caution">
    <text evidence="7">The sequence shown here is derived from an EMBL/GenBank/DDBJ whole genome shotgun (WGS) entry which is preliminary data.</text>
</comment>
<keyword evidence="3" id="KW-0547">Nucleotide-binding</keyword>
<reference evidence="7" key="1">
    <citation type="journal article" date="2020" name="mSystems">
        <title>Genome- and Community-Level Interaction Insights into Carbon Utilization and Element Cycling Functions of Hydrothermarchaeota in Hydrothermal Sediment.</title>
        <authorList>
            <person name="Zhou Z."/>
            <person name="Liu Y."/>
            <person name="Xu W."/>
            <person name="Pan J."/>
            <person name="Luo Z.H."/>
            <person name="Li M."/>
        </authorList>
    </citation>
    <scope>NUCLEOTIDE SEQUENCE [LARGE SCALE GENOMIC DNA]</scope>
    <source>
        <strain evidence="7">SpSt-1179</strain>
    </source>
</reference>
<evidence type="ECO:0000256" key="3">
    <source>
        <dbReference type="ARBA" id="ARBA00022741"/>
    </source>
</evidence>
<evidence type="ECO:0000256" key="2">
    <source>
        <dbReference type="ARBA" id="ARBA00022679"/>
    </source>
</evidence>
<dbReference type="Proteomes" id="UP000886198">
    <property type="component" value="Unassembled WGS sequence"/>
</dbReference>
<dbReference type="PANTHER" id="PTHR43085">
    <property type="entry name" value="HEXOKINASE FAMILY MEMBER"/>
    <property type="match status" value="1"/>
</dbReference>
<proteinExistence type="inferred from homology"/>
<name>A0A7C1H771_9BACT</name>
<gene>
    <name evidence="7" type="ORF">ENN47_09545</name>
</gene>
<dbReference type="GO" id="GO:0005524">
    <property type="term" value="F:ATP binding"/>
    <property type="evidence" value="ECO:0007669"/>
    <property type="project" value="UniProtKB-KW"/>
</dbReference>
<evidence type="ECO:0000256" key="5">
    <source>
        <dbReference type="ARBA" id="ARBA00022840"/>
    </source>
</evidence>
<dbReference type="InterPro" id="IPR029056">
    <property type="entry name" value="Ribokinase-like"/>
</dbReference>
<dbReference type="GO" id="GO:0016301">
    <property type="term" value="F:kinase activity"/>
    <property type="evidence" value="ECO:0007669"/>
    <property type="project" value="UniProtKB-KW"/>
</dbReference>